<dbReference type="PANTHER" id="PTHR23028">
    <property type="entry name" value="ACETYLTRANSFERASE"/>
    <property type="match status" value="1"/>
</dbReference>
<feature type="transmembrane region" description="Helical" evidence="1">
    <location>
        <begin position="83"/>
        <end position="103"/>
    </location>
</feature>
<keyword evidence="4" id="KW-1185">Reference proteome</keyword>
<dbReference type="Pfam" id="PF01757">
    <property type="entry name" value="Acyl_transf_3"/>
    <property type="match status" value="1"/>
</dbReference>
<gene>
    <name evidence="3" type="ORF">GCM10022278_23390</name>
</gene>
<feature type="transmembrane region" description="Helical" evidence="1">
    <location>
        <begin position="233"/>
        <end position="252"/>
    </location>
</feature>
<feature type="domain" description="Acyltransferase 3" evidence="2">
    <location>
        <begin position="11"/>
        <end position="326"/>
    </location>
</feature>
<keyword evidence="1" id="KW-0812">Transmembrane</keyword>
<feature type="transmembrane region" description="Helical" evidence="1">
    <location>
        <begin position="209"/>
        <end position="226"/>
    </location>
</feature>
<keyword evidence="1" id="KW-0472">Membrane</keyword>
<dbReference type="InterPro" id="IPR002656">
    <property type="entry name" value="Acyl_transf_3_dom"/>
</dbReference>
<name>A0ABP7PFQ1_9GAMM</name>
<feature type="transmembrane region" description="Helical" evidence="1">
    <location>
        <begin position="258"/>
        <end position="277"/>
    </location>
</feature>
<evidence type="ECO:0000313" key="3">
    <source>
        <dbReference type="EMBL" id="GAA3964900.1"/>
    </source>
</evidence>
<accession>A0ABP7PFQ1</accession>
<feature type="transmembrane region" description="Helical" evidence="1">
    <location>
        <begin position="12"/>
        <end position="31"/>
    </location>
</feature>
<organism evidence="3 4">
    <name type="scientific">Allohahella marinimesophila</name>
    <dbReference type="NCBI Taxonomy" id="1054972"/>
    <lineage>
        <taxon>Bacteria</taxon>
        <taxon>Pseudomonadati</taxon>
        <taxon>Pseudomonadota</taxon>
        <taxon>Gammaproteobacteria</taxon>
        <taxon>Oceanospirillales</taxon>
        <taxon>Hahellaceae</taxon>
        <taxon>Allohahella</taxon>
    </lineage>
</organism>
<feature type="transmembrane region" description="Helical" evidence="1">
    <location>
        <begin position="284"/>
        <end position="304"/>
    </location>
</feature>
<feature type="transmembrane region" description="Helical" evidence="1">
    <location>
        <begin position="145"/>
        <end position="166"/>
    </location>
</feature>
<evidence type="ECO:0000259" key="2">
    <source>
        <dbReference type="Pfam" id="PF01757"/>
    </source>
</evidence>
<reference evidence="4" key="1">
    <citation type="journal article" date="2019" name="Int. J. Syst. Evol. Microbiol.">
        <title>The Global Catalogue of Microorganisms (GCM) 10K type strain sequencing project: providing services to taxonomists for standard genome sequencing and annotation.</title>
        <authorList>
            <consortium name="The Broad Institute Genomics Platform"/>
            <consortium name="The Broad Institute Genome Sequencing Center for Infectious Disease"/>
            <person name="Wu L."/>
            <person name="Ma J."/>
        </authorList>
    </citation>
    <scope>NUCLEOTIDE SEQUENCE [LARGE SCALE GENOMIC DNA]</scope>
    <source>
        <strain evidence="4">JCM 17555</strain>
    </source>
</reference>
<feature type="transmembrane region" description="Helical" evidence="1">
    <location>
        <begin position="310"/>
        <end position="329"/>
    </location>
</feature>
<sequence>MTGLDRLKSNNFDLIRLLLAAIVCLVHAWELSGFVELAWIGTVFSSQVAVSAFFVISGFLIVMSFERSASLRTYAVKRIRRIYPAYAIVIVLSAFGLFFVSTVPAEAYFSEAWLDYLLANLVFLNFLEPSLPGVFAANQLSAVNGALWTLKIEAMFYIAVPVLIWLSRTFNPLSVLLLGYLFSLMYALGLQNYGEQIGSQFLVRLAHQLPGQLSYFLAGAFFFYFLDLFLRRVLLFVVPSVLIIAVNHVYALPILLPFAIATLVIFCGLFCFLGNFGKYGDYSYGVYIVHFPIIQVLLACQVFVSQPWQFLLATVMLTAVSAVLLWHLVEKKFLRCDSHYIGGPGSEMFPKVSSA</sequence>
<evidence type="ECO:0000256" key="1">
    <source>
        <dbReference type="SAM" id="Phobius"/>
    </source>
</evidence>
<proteinExistence type="predicted"/>
<dbReference type="InterPro" id="IPR050879">
    <property type="entry name" value="Acyltransferase_3"/>
</dbReference>
<dbReference type="Proteomes" id="UP001501337">
    <property type="component" value="Unassembled WGS sequence"/>
</dbReference>
<dbReference type="EMBL" id="BAABBO010000010">
    <property type="protein sequence ID" value="GAA3964900.1"/>
    <property type="molecule type" value="Genomic_DNA"/>
</dbReference>
<protein>
    <recommendedName>
        <fullName evidence="2">Acyltransferase 3 domain-containing protein</fullName>
    </recommendedName>
</protein>
<evidence type="ECO:0000313" key="4">
    <source>
        <dbReference type="Proteomes" id="UP001501337"/>
    </source>
</evidence>
<feature type="transmembrane region" description="Helical" evidence="1">
    <location>
        <begin position="173"/>
        <end position="189"/>
    </location>
</feature>
<comment type="caution">
    <text evidence="3">The sequence shown here is derived from an EMBL/GenBank/DDBJ whole genome shotgun (WGS) entry which is preliminary data.</text>
</comment>
<dbReference type="RefSeq" id="WP_344806535.1">
    <property type="nucleotide sequence ID" value="NZ_BAABBO010000010.1"/>
</dbReference>
<feature type="transmembrane region" description="Helical" evidence="1">
    <location>
        <begin position="37"/>
        <end position="62"/>
    </location>
</feature>
<keyword evidence="1" id="KW-1133">Transmembrane helix</keyword>
<dbReference type="PANTHER" id="PTHR23028:SF53">
    <property type="entry name" value="ACYL_TRANSF_3 DOMAIN-CONTAINING PROTEIN"/>
    <property type="match status" value="1"/>
</dbReference>